<feature type="transmembrane region" description="Helical" evidence="6">
    <location>
        <begin position="189"/>
        <end position="211"/>
    </location>
</feature>
<feature type="compositionally biased region" description="Polar residues" evidence="5">
    <location>
        <begin position="492"/>
        <end position="504"/>
    </location>
</feature>
<dbReference type="EMBL" id="CAJNOJ010000014">
    <property type="protein sequence ID" value="CAF0810316.1"/>
    <property type="molecule type" value="Genomic_DNA"/>
</dbReference>
<dbReference type="OrthoDB" id="10011262at2759"/>
<dbReference type="AlphaFoldDB" id="A0A813TCL1"/>
<organism evidence="8 9">
    <name type="scientific">Adineta ricciae</name>
    <name type="common">Rotifer</name>
    <dbReference type="NCBI Taxonomy" id="249248"/>
    <lineage>
        <taxon>Eukaryota</taxon>
        <taxon>Metazoa</taxon>
        <taxon>Spiralia</taxon>
        <taxon>Gnathifera</taxon>
        <taxon>Rotifera</taxon>
        <taxon>Eurotatoria</taxon>
        <taxon>Bdelloidea</taxon>
        <taxon>Adinetida</taxon>
        <taxon>Adinetidae</taxon>
        <taxon>Adineta</taxon>
    </lineage>
</organism>
<dbReference type="PROSITE" id="PS50262">
    <property type="entry name" value="G_PROTEIN_RECEP_F1_2"/>
    <property type="match status" value="1"/>
</dbReference>
<dbReference type="InterPro" id="IPR017452">
    <property type="entry name" value="GPCR_Rhodpsn_7TM"/>
</dbReference>
<proteinExistence type="predicted"/>
<keyword evidence="2 6" id="KW-0812">Transmembrane</keyword>
<dbReference type="PRINTS" id="PR00237">
    <property type="entry name" value="GPCRRHODOPSN"/>
</dbReference>
<dbReference type="Gene3D" id="1.20.1070.10">
    <property type="entry name" value="Rhodopsin 7-helix transmembrane proteins"/>
    <property type="match status" value="1"/>
</dbReference>
<evidence type="ECO:0000313" key="8">
    <source>
        <dbReference type="EMBL" id="CAF0810316.1"/>
    </source>
</evidence>
<dbReference type="SUPFAM" id="SSF81321">
    <property type="entry name" value="Family A G protein-coupled receptor-like"/>
    <property type="match status" value="1"/>
</dbReference>
<feature type="transmembrane region" description="Helical" evidence="6">
    <location>
        <begin position="6"/>
        <end position="33"/>
    </location>
</feature>
<dbReference type="InterPro" id="IPR000276">
    <property type="entry name" value="GPCR_Rhodpsn"/>
</dbReference>
<keyword evidence="3 6" id="KW-1133">Transmembrane helix</keyword>
<evidence type="ECO:0000256" key="5">
    <source>
        <dbReference type="SAM" id="MobiDB-lite"/>
    </source>
</evidence>
<evidence type="ECO:0000313" key="9">
    <source>
        <dbReference type="Proteomes" id="UP000663852"/>
    </source>
</evidence>
<feature type="transmembrane region" description="Helical" evidence="6">
    <location>
        <begin position="89"/>
        <end position="111"/>
    </location>
</feature>
<dbReference type="Proteomes" id="UP000663852">
    <property type="component" value="Unassembled WGS sequence"/>
</dbReference>
<feature type="compositionally biased region" description="Basic residues" evidence="5">
    <location>
        <begin position="477"/>
        <end position="491"/>
    </location>
</feature>
<evidence type="ECO:0000256" key="4">
    <source>
        <dbReference type="ARBA" id="ARBA00023136"/>
    </source>
</evidence>
<feature type="transmembrane region" description="Helical" evidence="6">
    <location>
        <begin position="257"/>
        <end position="281"/>
    </location>
</feature>
<dbReference type="CDD" id="cd14978">
    <property type="entry name" value="7tmA_FMRFamide_R-like"/>
    <property type="match status" value="1"/>
</dbReference>
<feature type="domain" description="G-protein coupled receptors family 1 profile" evidence="7">
    <location>
        <begin position="22"/>
        <end position="309"/>
    </location>
</feature>
<dbReference type="PANTHER" id="PTHR46641:SF2">
    <property type="entry name" value="FMRFAMIDE RECEPTOR"/>
    <property type="match status" value="1"/>
</dbReference>
<feature type="region of interest" description="Disordered" evidence="5">
    <location>
        <begin position="472"/>
        <end position="574"/>
    </location>
</feature>
<feature type="transmembrane region" description="Helical" evidence="6">
    <location>
        <begin position="293"/>
        <end position="312"/>
    </location>
</feature>
<name>A0A813TCL1_ADIRI</name>
<evidence type="ECO:0000259" key="7">
    <source>
        <dbReference type="PROSITE" id="PS50262"/>
    </source>
</evidence>
<feature type="transmembrane region" description="Helical" evidence="6">
    <location>
        <begin position="45"/>
        <end position="69"/>
    </location>
</feature>
<comment type="subcellular location">
    <subcellularLocation>
        <location evidence="1">Membrane</location>
    </subcellularLocation>
</comment>
<dbReference type="GO" id="GO:0004930">
    <property type="term" value="F:G protein-coupled receptor activity"/>
    <property type="evidence" value="ECO:0007669"/>
    <property type="project" value="InterPro"/>
</dbReference>
<evidence type="ECO:0000256" key="1">
    <source>
        <dbReference type="ARBA" id="ARBA00004370"/>
    </source>
</evidence>
<accession>A0A813TCL1</accession>
<protein>
    <recommendedName>
        <fullName evidence="7">G-protein coupled receptors family 1 profile domain-containing protein</fullName>
    </recommendedName>
</protein>
<evidence type="ECO:0000256" key="2">
    <source>
        <dbReference type="ARBA" id="ARBA00022692"/>
    </source>
</evidence>
<feature type="compositionally biased region" description="Low complexity" evidence="5">
    <location>
        <begin position="517"/>
        <end position="544"/>
    </location>
</feature>
<dbReference type="GO" id="GO:0016020">
    <property type="term" value="C:membrane"/>
    <property type="evidence" value="ECO:0007669"/>
    <property type="project" value="UniProtKB-SubCell"/>
</dbReference>
<sequence length="574" mass="67118">MWLMLFTHYLFGYVGTAICSIGLVLALCSVYIFTRRQMRSAVATYLAGLSISDSCLLSLGLVIAINSSIPPEKQSELFYSSHLHKYLFPYVYACIIWFQFTSVWVTIGFAVDRWFAIKWPMLHYTYSSKRACYIVLTIYCLGLIYSLPRFFEYKTEVQREKLILLENVTEDIEHLVITNKVLENRTYQYIVHLLLYSLFQSILPLLMLSYFNVELIRSINASSNFLKRFTSLYVQTTRIGRETHTPRYREGTITRSVICLIGLFTLCQVPASILHYIYMFYRNHPILYICYDISNFLILVNSAVNFFIFTYCNRKFRRELARVCFRARGPRNMMLRTSSHQSLRRTNSYMRTPAHSSHNLQQLDMTQTNSWEYHRPNSRFISQTDQGMSSECMHPLQKKFSDVSIQSQYHLHPFYKRSDSMLSIRASNMHNNNNNNSNQTQRQGRFSLCDLNDQQSNHFPYINDEHDLRLPVIKPSRTPKKRLLFRRKKHSLTGSSNASNQPSENKTNKRSKKKTKSTFSYNPITSSSSTTTTSNLTRSTIYTTCSESSGHADQHKSTRPTSSQRSKSRHFFRK</sequence>
<comment type="caution">
    <text evidence="8">The sequence shown here is derived from an EMBL/GenBank/DDBJ whole genome shotgun (WGS) entry which is preliminary data.</text>
</comment>
<evidence type="ECO:0000256" key="3">
    <source>
        <dbReference type="ARBA" id="ARBA00022989"/>
    </source>
</evidence>
<dbReference type="Pfam" id="PF00001">
    <property type="entry name" value="7tm_1"/>
    <property type="match status" value="1"/>
</dbReference>
<evidence type="ECO:0000256" key="6">
    <source>
        <dbReference type="SAM" id="Phobius"/>
    </source>
</evidence>
<gene>
    <name evidence="8" type="ORF">EDS130_LOCUS5318</name>
</gene>
<keyword evidence="4 6" id="KW-0472">Membrane</keyword>
<dbReference type="PANTHER" id="PTHR46641">
    <property type="entry name" value="FMRFAMIDE RECEPTOR-RELATED"/>
    <property type="match status" value="1"/>
</dbReference>
<dbReference type="InterPro" id="IPR052954">
    <property type="entry name" value="GPCR-Ligand_Int"/>
</dbReference>
<feature type="transmembrane region" description="Helical" evidence="6">
    <location>
        <begin position="131"/>
        <end position="151"/>
    </location>
</feature>
<reference evidence="8" key="1">
    <citation type="submission" date="2021-02" db="EMBL/GenBank/DDBJ databases">
        <authorList>
            <person name="Nowell W R."/>
        </authorList>
    </citation>
    <scope>NUCLEOTIDE SEQUENCE</scope>
</reference>